<name>A0A4R5QCA6_9PROT</name>
<dbReference type="InterPro" id="IPR058581">
    <property type="entry name" value="TM_HPP"/>
</dbReference>
<dbReference type="AlphaFoldDB" id="A0A4R5QCA6"/>
<keyword evidence="2" id="KW-0472">Membrane</keyword>
<keyword evidence="5" id="KW-1185">Reference proteome</keyword>
<evidence type="ECO:0000256" key="2">
    <source>
        <dbReference type="SAM" id="Phobius"/>
    </source>
</evidence>
<keyword evidence="1" id="KW-0129">CBS domain</keyword>
<dbReference type="InterPro" id="IPR046342">
    <property type="entry name" value="CBS_dom_sf"/>
</dbReference>
<feature type="transmembrane region" description="Helical" evidence="2">
    <location>
        <begin position="94"/>
        <end position="111"/>
    </location>
</feature>
<dbReference type="Pfam" id="PF00571">
    <property type="entry name" value="CBS"/>
    <property type="match status" value="2"/>
</dbReference>
<dbReference type="PANTHER" id="PTHR33741">
    <property type="entry name" value="TRANSMEMBRANE PROTEIN DDB_G0269096-RELATED"/>
    <property type="match status" value="1"/>
</dbReference>
<reference evidence="4 5" key="1">
    <citation type="journal article" date="2016" name="J. Microbiol.">
        <title>Dankookia rubra gen. nov., sp. nov., an alphaproteobacterium isolated from sediment of a shallow stream.</title>
        <authorList>
            <person name="Kim W.H."/>
            <person name="Kim D.H."/>
            <person name="Kang K."/>
            <person name="Ahn T.Y."/>
        </authorList>
    </citation>
    <scope>NUCLEOTIDE SEQUENCE [LARGE SCALE GENOMIC DNA]</scope>
    <source>
        <strain evidence="4 5">JCM30602</strain>
    </source>
</reference>
<dbReference type="PANTHER" id="PTHR33741:SF5">
    <property type="entry name" value="TRANSMEMBRANE PROTEIN DDB_G0269096-RELATED"/>
    <property type="match status" value="1"/>
</dbReference>
<dbReference type="OrthoDB" id="9811720at2"/>
<keyword evidence="2" id="KW-0812">Transmembrane</keyword>
<comment type="caution">
    <text evidence="4">The sequence shown here is derived from an EMBL/GenBank/DDBJ whole genome shotgun (WGS) entry which is preliminary data.</text>
</comment>
<sequence>MPGFEPRARRPWLGALAVSDFLRALLPAPLQISWTERLRACGGALFGLFMASLATRLVVEPNGVLPLLLAPMGASAVLLFGVPASPLAQPWPMLGGNVISAVVGIACAKWIPDALFAAPVAVAAAVGIMLALRCLHPPGGAVALLAATGGPAVQGTDWAFAINPVGVNSVLLLLAAIVFNNLAGRRYPHGLKPAHNHQTQDPTPAQRLGFSTADLDAVLRRHDQLLDVARADLESLFQQAEMESYHRRLGEMTCAEIMSRDVAAVEFGTPLQEAWTLLRRRRVSGLPVLDRARRVIGIVTLADFVKHPDLDCLEGLRGRLSRFLRPAAGMFSEKPEVVGQIMAAPVRTIGVDAHVVALVPLMAAGLHQLPVIDQERRLAGMVAQSDLVAALYRGRLAEADGPGTVLSFRLAGSSLKEAS</sequence>
<organism evidence="4 5">
    <name type="scientific">Dankookia rubra</name>
    <dbReference type="NCBI Taxonomy" id="1442381"/>
    <lineage>
        <taxon>Bacteria</taxon>
        <taxon>Pseudomonadati</taxon>
        <taxon>Pseudomonadota</taxon>
        <taxon>Alphaproteobacteria</taxon>
        <taxon>Acetobacterales</taxon>
        <taxon>Roseomonadaceae</taxon>
        <taxon>Dankookia</taxon>
    </lineage>
</organism>
<feature type="transmembrane region" description="Helical" evidence="2">
    <location>
        <begin position="166"/>
        <end position="183"/>
    </location>
</feature>
<proteinExistence type="predicted"/>
<feature type="domain" description="CBS" evidence="3">
    <location>
        <begin position="258"/>
        <end position="315"/>
    </location>
</feature>
<dbReference type="EMBL" id="SMSJ01000032">
    <property type="protein sequence ID" value="TDH60734.1"/>
    <property type="molecule type" value="Genomic_DNA"/>
</dbReference>
<keyword evidence="2" id="KW-1133">Transmembrane helix</keyword>
<dbReference type="Gene3D" id="3.10.580.10">
    <property type="entry name" value="CBS-domain"/>
    <property type="match status" value="1"/>
</dbReference>
<gene>
    <name evidence="4" type="ORF">E2C06_20410</name>
</gene>
<evidence type="ECO:0000256" key="1">
    <source>
        <dbReference type="PROSITE-ProRule" id="PRU00703"/>
    </source>
</evidence>
<protein>
    <submittedName>
        <fullName evidence="4">HPP family protein</fullName>
    </submittedName>
</protein>
<dbReference type="Pfam" id="PF04982">
    <property type="entry name" value="TM_HPP"/>
    <property type="match status" value="1"/>
</dbReference>
<dbReference type="SMART" id="SM00116">
    <property type="entry name" value="CBS"/>
    <property type="match status" value="2"/>
</dbReference>
<evidence type="ECO:0000313" key="4">
    <source>
        <dbReference type="EMBL" id="TDH60734.1"/>
    </source>
</evidence>
<feature type="transmembrane region" description="Helical" evidence="2">
    <location>
        <begin position="117"/>
        <end position="135"/>
    </location>
</feature>
<dbReference type="InterPro" id="IPR000644">
    <property type="entry name" value="CBS_dom"/>
</dbReference>
<dbReference type="CDD" id="cd04600">
    <property type="entry name" value="CBS_pair_HPP_assoc"/>
    <property type="match status" value="1"/>
</dbReference>
<evidence type="ECO:0000313" key="5">
    <source>
        <dbReference type="Proteomes" id="UP000295096"/>
    </source>
</evidence>
<dbReference type="Proteomes" id="UP000295096">
    <property type="component" value="Unassembled WGS sequence"/>
</dbReference>
<dbReference type="InterPro" id="IPR007065">
    <property type="entry name" value="HPP"/>
</dbReference>
<dbReference type="SUPFAM" id="SSF54631">
    <property type="entry name" value="CBS-domain pair"/>
    <property type="match status" value="1"/>
</dbReference>
<feature type="domain" description="CBS" evidence="3">
    <location>
        <begin position="342"/>
        <end position="398"/>
    </location>
</feature>
<accession>A0A4R5QCA6</accession>
<dbReference type="PROSITE" id="PS51371">
    <property type="entry name" value="CBS"/>
    <property type="match status" value="2"/>
</dbReference>
<feature type="transmembrane region" description="Helical" evidence="2">
    <location>
        <begin position="64"/>
        <end position="82"/>
    </location>
</feature>
<evidence type="ECO:0000259" key="3">
    <source>
        <dbReference type="PROSITE" id="PS51371"/>
    </source>
</evidence>